<keyword evidence="5" id="KW-1185">Reference proteome</keyword>
<dbReference type="Gene3D" id="3.40.630.30">
    <property type="match status" value="1"/>
</dbReference>
<evidence type="ECO:0000259" key="3">
    <source>
        <dbReference type="PROSITE" id="PS51186"/>
    </source>
</evidence>
<dbReference type="InterPro" id="IPR000182">
    <property type="entry name" value="GNAT_dom"/>
</dbReference>
<protein>
    <submittedName>
        <fullName evidence="4">N-acetyltransferase</fullName>
    </submittedName>
</protein>
<evidence type="ECO:0000313" key="4">
    <source>
        <dbReference type="EMBL" id="GGM17362.1"/>
    </source>
</evidence>
<dbReference type="Proteomes" id="UP000616499">
    <property type="component" value="Unassembled WGS sequence"/>
</dbReference>
<dbReference type="InterPro" id="IPR050832">
    <property type="entry name" value="Bact_Acetyltransf"/>
</dbReference>
<dbReference type="PROSITE" id="PS51186">
    <property type="entry name" value="GNAT"/>
    <property type="match status" value="1"/>
</dbReference>
<dbReference type="EMBL" id="BMNW01000006">
    <property type="protein sequence ID" value="GGM17362.1"/>
    <property type="molecule type" value="Genomic_DNA"/>
</dbReference>
<dbReference type="CDD" id="cd04301">
    <property type="entry name" value="NAT_SF"/>
    <property type="match status" value="1"/>
</dbReference>
<dbReference type="PANTHER" id="PTHR43877:SF2">
    <property type="entry name" value="AMINOALKYLPHOSPHONATE N-ACETYLTRANSFERASE-RELATED"/>
    <property type="match status" value="1"/>
</dbReference>
<comment type="caution">
    <text evidence="4">The sequence shown here is derived from an EMBL/GenBank/DDBJ whole genome shotgun (WGS) entry which is preliminary data.</text>
</comment>
<dbReference type="RefSeq" id="WP_188866969.1">
    <property type="nucleotide sequence ID" value="NZ_BMNW01000006.1"/>
</dbReference>
<evidence type="ECO:0000256" key="1">
    <source>
        <dbReference type="ARBA" id="ARBA00022679"/>
    </source>
</evidence>
<gene>
    <name evidence="4" type="ORF">GCM10009425_30440</name>
</gene>
<keyword evidence="1" id="KW-0808">Transferase</keyword>
<dbReference type="PANTHER" id="PTHR43877">
    <property type="entry name" value="AMINOALKYLPHOSPHONATE N-ACETYLTRANSFERASE-RELATED-RELATED"/>
    <property type="match status" value="1"/>
</dbReference>
<keyword evidence="2" id="KW-0012">Acyltransferase</keyword>
<dbReference type="InterPro" id="IPR016181">
    <property type="entry name" value="Acyl_CoA_acyltransferase"/>
</dbReference>
<name>A0ABQ2GXT1_9PSED</name>
<dbReference type="Pfam" id="PF13508">
    <property type="entry name" value="Acetyltransf_7"/>
    <property type="match status" value="1"/>
</dbReference>
<evidence type="ECO:0000256" key="2">
    <source>
        <dbReference type="ARBA" id="ARBA00023315"/>
    </source>
</evidence>
<organism evidence="4 5">
    <name type="scientific">Pseudomonas asuensis</name>
    <dbReference type="NCBI Taxonomy" id="1825787"/>
    <lineage>
        <taxon>Bacteria</taxon>
        <taxon>Pseudomonadati</taxon>
        <taxon>Pseudomonadota</taxon>
        <taxon>Gammaproteobacteria</taxon>
        <taxon>Pseudomonadales</taxon>
        <taxon>Pseudomonadaceae</taxon>
        <taxon>Pseudomonas</taxon>
    </lineage>
</organism>
<proteinExistence type="predicted"/>
<sequence length="162" mass="17875">MFTIRKATRADVDDTWRIRSRAIQHQCANVYTAAQIDAWTSKAPTPGYANDVDSSFYVTVTESRIIGTGMINLGTGKIDAIFVLPEYMGQGTARDMLQHLEALALNAELEYLHLDATLNAAAFYRKCGFVGDKVSIYHSPTGLTLECVPMHKVLYPACGILQ</sequence>
<dbReference type="SUPFAM" id="SSF55729">
    <property type="entry name" value="Acyl-CoA N-acyltransferases (Nat)"/>
    <property type="match status" value="1"/>
</dbReference>
<feature type="domain" description="N-acetyltransferase" evidence="3">
    <location>
        <begin position="2"/>
        <end position="155"/>
    </location>
</feature>
<accession>A0ABQ2GXT1</accession>
<evidence type="ECO:0000313" key="5">
    <source>
        <dbReference type="Proteomes" id="UP000616499"/>
    </source>
</evidence>
<reference evidence="5" key="1">
    <citation type="journal article" date="2019" name="Int. J. Syst. Evol. Microbiol.">
        <title>The Global Catalogue of Microorganisms (GCM) 10K type strain sequencing project: providing services to taxonomists for standard genome sequencing and annotation.</title>
        <authorList>
            <consortium name="The Broad Institute Genomics Platform"/>
            <consortium name="The Broad Institute Genome Sequencing Center for Infectious Disease"/>
            <person name="Wu L."/>
            <person name="Ma J."/>
        </authorList>
    </citation>
    <scope>NUCLEOTIDE SEQUENCE [LARGE SCALE GENOMIC DNA]</scope>
    <source>
        <strain evidence="5">JCM 13501</strain>
    </source>
</reference>